<dbReference type="AlphaFoldDB" id="A0A8T0J412"/>
<dbReference type="GO" id="GO:0001709">
    <property type="term" value="P:cell fate determination"/>
    <property type="evidence" value="ECO:0007669"/>
    <property type="project" value="TreeGrafter"/>
</dbReference>
<dbReference type="PANTHER" id="PTHR33184:SF78">
    <property type="entry name" value="GNK2-HOMOLOGOUS DOMAIN-CONTAINING PROTEIN"/>
    <property type="match status" value="1"/>
</dbReference>
<dbReference type="Pfam" id="PF24068">
    <property type="entry name" value="TPD1_C"/>
    <property type="match status" value="1"/>
</dbReference>
<evidence type="ECO:0000256" key="1">
    <source>
        <dbReference type="ARBA" id="ARBA00022729"/>
    </source>
</evidence>
<evidence type="ECO:0000313" key="3">
    <source>
        <dbReference type="Proteomes" id="UP000822688"/>
    </source>
</evidence>
<dbReference type="EMBL" id="CM026421">
    <property type="protein sequence ID" value="KAG0590674.1"/>
    <property type="molecule type" value="Genomic_DNA"/>
</dbReference>
<sequence length="104" mass="11541">MPQLPGLPRRLNNSQSILNFNNSEVVNQRSSHTDRTLRIEGIFPGTSCSNRDISIFQGRDSPANGIPQYSVQISNNCISCDPWNIHIFCGSFASARATGEFQQI</sequence>
<organism evidence="2 3">
    <name type="scientific">Ceratodon purpureus</name>
    <name type="common">Fire moss</name>
    <name type="synonym">Dicranum purpureum</name>
    <dbReference type="NCBI Taxonomy" id="3225"/>
    <lineage>
        <taxon>Eukaryota</taxon>
        <taxon>Viridiplantae</taxon>
        <taxon>Streptophyta</taxon>
        <taxon>Embryophyta</taxon>
        <taxon>Bryophyta</taxon>
        <taxon>Bryophytina</taxon>
        <taxon>Bryopsida</taxon>
        <taxon>Dicranidae</taxon>
        <taxon>Pseudoditrichales</taxon>
        <taxon>Ditrichaceae</taxon>
        <taxon>Ceratodon</taxon>
    </lineage>
</organism>
<proteinExistence type="predicted"/>
<keyword evidence="3" id="KW-1185">Reference proteome</keyword>
<comment type="caution">
    <text evidence="2">The sequence shown here is derived from an EMBL/GenBank/DDBJ whole genome shotgun (WGS) entry which is preliminary data.</text>
</comment>
<dbReference type="InterPro" id="IPR040361">
    <property type="entry name" value="TPD1"/>
</dbReference>
<dbReference type="PANTHER" id="PTHR33184">
    <property type="entry name" value="PROTEIN TAPETUM DETERMINANT 1-LIKE-RELATED"/>
    <property type="match status" value="1"/>
</dbReference>
<name>A0A8T0J412_CERPU</name>
<dbReference type="Proteomes" id="UP000822688">
    <property type="component" value="Chromosome 1"/>
</dbReference>
<protein>
    <submittedName>
        <fullName evidence="2">Uncharacterized protein</fullName>
    </submittedName>
</protein>
<reference evidence="2" key="1">
    <citation type="submission" date="2020-06" db="EMBL/GenBank/DDBJ databases">
        <title>WGS assembly of Ceratodon purpureus strain R40.</title>
        <authorList>
            <person name="Carey S.B."/>
            <person name="Jenkins J."/>
            <person name="Shu S."/>
            <person name="Lovell J.T."/>
            <person name="Sreedasyam A."/>
            <person name="Maumus F."/>
            <person name="Tiley G.P."/>
            <person name="Fernandez-Pozo N."/>
            <person name="Barry K."/>
            <person name="Chen C."/>
            <person name="Wang M."/>
            <person name="Lipzen A."/>
            <person name="Daum C."/>
            <person name="Saski C.A."/>
            <person name="Payton A.C."/>
            <person name="Mcbreen J.C."/>
            <person name="Conrad R.E."/>
            <person name="Kollar L.M."/>
            <person name="Olsson S."/>
            <person name="Huttunen S."/>
            <person name="Landis J.B."/>
            <person name="Wickett N.J."/>
            <person name="Johnson M.G."/>
            <person name="Rensing S.A."/>
            <person name="Grimwood J."/>
            <person name="Schmutz J."/>
            <person name="Mcdaniel S.F."/>
        </authorList>
    </citation>
    <scope>NUCLEOTIDE SEQUENCE</scope>
    <source>
        <strain evidence="2">R40</strain>
    </source>
</reference>
<evidence type="ECO:0000313" key="2">
    <source>
        <dbReference type="EMBL" id="KAG0590674.1"/>
    </source>
</evidence>
<keyword evidence="1" id="KW-0732">Signal</keyword>
<gene>
    <name evidence="2" type="ORF">KC19_1G118400</name>
</gene>
<accession>A0A8T0J412</accession>